<keyword evidence="3" id="KW-1185">Reference proteome</keyword>
<dbReference type="Pfam" id="PF00583">
    <property type="entry name" value="Acetyltransf_1"/>
    <property type="match status" value="1"/>
</dbReference>
<dbReference type="AlphaFoldDB" id="A0A4R0QVX8"/>
<comment type="caution">
    <text evidence="2">The sequence shown here is derived from an EMBL/GenBank/DDBJ whole genome shotgun (WGS) entry which is preliminary data.</text>
</comment>
<dbReference type="InterPro" id="IPR016181">
    <property type="entry name" value="Acyl_CoA_acyltransferase"/>
</dbReference>
<proteinExistence type="predicted"/>
<protein>
    <submittedName>
        <fullName evidence="2">GNAT family N-acetyltransferase</fullName>
    </submittedName>
</protein>
<evidence type="ECO:0000313" key="3">
    <source>
        <dbReference type="Proteomes" id="UP000291289"/>
    </source>
</evidence>
<dbReference type="EMBL" id="RXLP01000017">
    <property type="protein sequence ID" value="TCD54447.1"/>
    <property type="molecule type" value="Genomic_DNA"/>
</dbReference>
<reference evidence="2 3" key="1">
    <citation type="submission" date="2018-12" db="EMBL/GenBank/DDBJ databases">
        <title>Alloscrdovia theropitheci sp. nov: a novel taxon from the feces of the bleeding-herat monkey (Theropithecus geleda).</title>
        <authorList>
            <person name="Modesto M."/>
        </authorList>
    </citation>
    <scope>NUCLEOTIDE SEQUENCE [LARGE SCALE GENOMIC DNA]</scope>
    <source>
        <strain evidence="2 3">GLDI4/2</strain>
    </source>
</reference>
<dbReference type="Gene3D" id="3.40.630.30">
    <property type="match status" value="1"/>
</dbReference>
<keyword evidence="2" id="KW-0808">Transferase</keyword>
<gene>
    <name evidence="2" type="ORF">EJ419_03510</name>
</gene>
<dbReference type="InterPro" id="IPR000182">
    <property type="entry name" value="GNAT_dom"/>
</dbReference>
<evidence type="ECO:0000313" key="2">
    <source>
        <dbReference type="EMBL" id="TCD54447.1"/>
    </source>
</evidence>
<dbReference type="PROSITE" id="PS51186">
    <property type="entry name" value="GNAT"/>
    <property type="match status" value="1"/>
</dbReference>
<dbReference type="Proteomes" id="UP000291289">
    <property type="component" value="Unassembled WGS sequence"/>
</dbReference>
<organism evidence="2 3">
    <name type="scientific">Alloscardovia theropitheci</name>
    <dbReference type="NCBI Taxonomy" id="2496842"/>
    <lineage>
        <taxon>Bacteria</taxon>
        <taxon>Bacillati</taxon>
        <taxon>Actinomycetota</taxon>
        <taxon>Actinomycetes</taxon>
        <taxon>Bifidobacteriales</taxon>
        <taxon>Bifidobacteriaceae</taxon>
        <taxon>Alloscardovia</taxon>
    </lineage>
</organism>
<dbReference type="OrthoDB" id="9796381at2"/>
<accession>A0A4R0QVX8</accession>
<name>A0A4R0QVX8_9BIFI</name>
<dbReference type="SUPFAM" id="SSF55729">
    <property type="entry name" value="Acyl-CoA N-acyltransferases (Nat)"/>
    <property type="match status" value="1"/>
</dbReference>
<feature type="domain" description="N-acetyltransferase" evidence="1">
    <location>
        <begin position="43"/>
        <end position="213"/>
    </location>
</feature>
<sequence length="223" mass="25320">MVESEKINLQAEGESIGGEHVEDDFAKFENNEILEKRSHQHLIEVRKATIDDLPEIMNIVNDAKRLLKEDGSSQWQNGYPNEFTFISDIDAGASYVITVDSHVAGTTMISFGEEAGYSAIHGGTVRYPVDEYGQYAVLHRAAMSTHYRGMRLIDQFFKELFRVIDEHGTKVVRVDTHRKNFRMQRVLDRLGMTPCGFVTLDHDPEDPVRICYEGSVKNLLGLI</sequence>
<dbReference type="GO" id="GO:0016747">
    <property type="term" value="F:acyltransferase activity, transferring groups other than amino-acyl groups"/>
    <property type="evidence" value="ECO:0007669"/>
    <property type="project" value="InterPro"/>
</dbReference>
<evidence type="ECO:0000259" key="1">
    <source>
        <dbReference type="PROSITE" id="PS51186"/>
    </source>
</evidence>
<dbReference type="RefSeq" id="WP_131283669.1">
    <property type="nucleotide sequence ID" value="NZ_RXLP01000017.1"/>
</dbReference>